<keyword evidence="3" id="KW-0443">Lipid metabolism</keyword>
<organism evidence="5 6">
    <name type="scientific">Vibrio vulnificus</name>
    <dbReference type="NCBI Taxonomy" id="672"/>
    <lineage>
        <taxon>Bacteria</taxon>
        <taxon>Pseudomonadati</taxon>
        <taxon>Pseudomonadota</taxon>
        <taxon>Gammaproteobacteria</taxon>
        <taxon>Vibrionales</taxon>
        <taxon>Vibrionaceae</taxon>
        <taxon>Vibrio</taxon>
    </lineage>
</organism>
<keyword evidence="1" id="KW-0444">Lipid biosynthesis</keyword>
<proteinExistence type="predicted"/>
<keyword evidence="4" id="KW-0276">Fatty acid metabolism</keyword>
<dbReference type="PANTHER" id="PTHR38764:SF1">
    <property type="entry name" value="ACYL CARRIER PROTEIN PHOSPHODIESTERASE"/>
    <property type="match status" value="1"/>
</dbReference>
<protein>
    <submittedName>
        <fullName evidence="5">ACP phosphodiesterase</fullName>
    </submittedName>
</protein>
<dbReference type="EMBL" id="PDGH01000081">
    <property type="protein sequence ID" value="POB48248.1"/>
    <property type="molecule type" value="Genomic_DNA"/>
</dbReference>
<accession>A0A2S3R3H8</accession>
<dbReference type="Pfam" id="PF04336">
    <property type="entry name" value="ACP_PD"/>
    <property type="match status" value="1"/>
</dbReference>
<evidence type="ECO:0000313" key="6">
    <source>
        <dbReference type="Proteomes" id="UP000237466"/>
    </source>
</evidence>
<evidence type="ECO:0000256" key="1">
    <source>
        <dbReference type="ARBA" id="ARBA00022516"/>
    </source>
</evidence>
<dbReference type="GO" id="GO:0008770">
    <property type="term" value="F:[acyl-carrier-protein] phosphodiesterase activity"/>
    <property type="evidence" value="ECO:0007669"/>
    <property type="project" value="InterPro"/>
</dbReference>
<dbReference type="RefSeq" id="WP_103200334.1">
    <property type="nucleotide sequence ID" value="NZ_JAERHV010000002.1"/>
</dbReference>
<evidence type="ECO:0000256" key="4">
    <source>
        <dbReference type="ARBA" id="ARBA00023160"/>
    </source>
</evidence>
<keyword evidence="4" id="KW-0275">Fatty acid biosynthesis</keyword>
<dbReference type="PIRSF" id="PIRSF011489">
    <property type="entry name" value="DUF479"/>
    <property type="match status" value="1"/>
</dbReference>
<reference evidence="5 6" key="1">
    <citation type="journal article" date="2018" name="Front. Microbiol.">
        <title>Phylogeny of Vibrio vulnificus from the Analysis of the Core-Genome: Implications for Intra-Species Taxonomy.</title>
        <authorList>
            <person name="Roig F.J."/>
            <person name="Gonzalez-Candelas F."/>
            <person name="Sanjuan E."/>
            <person name="Fouz B."/>
            <person name="Feil E.J."/>
            <person name="Llorens C."/>
            <person name="Baker-Austin C."/>
            <person name="Oliver J.D."/>
            <person name="Danin-Poleg Y."/>
            <person name="Gibas C.J."/>
            <person name="Kashi Y."/>
            <person name="Gulig P.A."/>
            <person name="Morrison S.S."/>
            <person name="Amaro C."/>
        </authorList>
    </citation>
    <scope>NUCLEOTIDE SEQUENCE [LARGE SCALE GENOMIC DNA]</scope>
    <source>
        <strain evidence="5 6">CECT4608</strain>
    </source>
</reference>
<dbReference type="PANTHER" id="PTHR38764">
    <property type="entry name" value="ACYL CARRIER PROTEIN PHOSPHODIESTERASE"/>
    <property type="match status" value="1"/>
</dbReference>
<evidence type="ECO:0000313" key="5">
    <source>
        <dbReference type="EMBL" id="POB48248.1"/>
    </source>
</evidence>
<dbReference type="Proteomes" id="UP000237466">
    <property type="component" value="Unassembled WGS sequence"/>
</dbReference>
<dbReference type="AlphaFoldDB" id="A0A2S3R3H8"/>
<evidence type="ECO:0000256" key="2">
    <source>
        <dbReference type="ARBA" id="ARBA00022801"/>
    </source>
</evidence>
<keyword evidence="2" id="KW-0378">Hydrolase</keyword>
<dbReference type="GO" id="GO:0006633">
    <property type="term" value="P:fatty acid biosynthetic process"/>
    <property type="evidence" value="ECO:0007669"/>
    <property type="project" value="UniProtKB-KW"/>
</dbReference>
<evidence type="ECO:0000256" key="3">
    <source>
        <dbReference type="ARBA" id="ARBA00023098"/>
    </source>
</evidence>
<comment type="caution">
    <text evidence="5">The sequence shown here is derived from an EMBL/GenBank/DDBJ whole genome shotgun (WGS) entry which is preliminary data.</text>
</comment>
<gene>
    <name evidence="5" type="ORF">CRN52_11015</name>
</gene>
<name>A0A2S3R3H8_VIBVL</name>
<sequence>MNYLAHLHLADVANSDMLGNLLGDFAKGDPSKQYSLEIVQGIRLHRAVDKFVDTHGIVQACKKRFPEQQRRFALIALDMFWDHCLAMHWHRYSDISLDSFVHYAQREVAKHDTKDLPPSFLLLNQRMWQGKWLQSYREMDNIEFALHRMSQRRPKLSPLSECHATLQDEYEHFSSAFETLYADTLQFSCNQQKEFGL</sequence>
<dbReference type="InterPro" id="IPR007431">
    <property type="entry name" value="ACP_PD"/>
</dbReference>